<evidence type="ECO:0000313" key="2">
    <source>
        <dbReference type="Proteomes" id="UP000703269"/>
    </source>
</evidence>
<dbReference type="AlphaFoldDB" id="A0A9P3LL49"/>
<accession>A0A9P3LL49</accession>
<keyword evidence="2" id="KW-1185">Reference proteome</keyword>
<protein>
    <submittedName>
        <fullName evidence="1">Uncharacterized protein</fullName>
    </submittedName>
</protein>
<dbReference type="Proteomes" id="UP000703269">
    <property type="component" value="Unassembled WGS sequence"/>
</dbReference>
<evidence type="ECO:0000313" key="1">
    <source>
        <dbReference type="EMBL" id="GJE99025.1"/>
    </source>
</evidence>
<dbReference type="EMBL" id="BPQB01000099">
    <property type="protein sequence ID" value="GJE99025.1"/>
    <property type="molecule type" value="Genomic_DNA"/>
</dbReference>
<name>A0A9P3LL49_9APHY</name>
<proteinExistence type="predicted"/>
<sequence>MSARGATVRILAHTAWLRGHILDANGWAGGDRASAALAVWQGDDSCPRQVRYRRPAVCSCFIDQLS</sequence>
<comment type="caution">
    <text evidence="1">The sequence shown here is derived from an EMBL/GenBank/DDBJ whole genome shotgun (WGS) entry which is preliminary data.</text>
</comment>
<reference evidence="1 2" key="1">
    <citation type="submission" date="2021-08" db="EMBL/GenBank/DDBJ databases">
        <title>Draft Genome Sequence of Phanerochaete sordida strain YK-624.</title>
        <authorList>
            <person name="Mori T."/>
            <person name="Dohra H."/>
            <person name="Suzuki T."/>
            <person name="Kawagishi H."/>
            <person name="Hirai H."/>
        </authorList>
    </citation>
    <scope>NUCLEOTIDE SEQUENCE [LARGE SCALE GENOMIC DNA]</scope>
    <source>
        <strain evidence="1 2">YK-624</strain>
    </source>
</reference>
<gene>
    <name evidence="1" type="ORF">PsYK624_152630</name>
</gene>
<organism evidence="1 2">
    <name type="scientific">Phanerochaete sordida</name>
    <dbReference type="NCBI Taxonomy" id="48140"/>
    <lineage>
        <taxon>Eukaryota</taxon>
        <taxon>Fungi</taxon>
        <taxon>Dikarya</taxon>
        <taxon>Basidiomycota</taxon>
        <taxon>Agaricomycotina</taxon>
        <taxon>Agaricomycetes</taxon>
        <taxon>Polyporales</taxon>
        <taxon>Phanerochaetaceae</taxon>
        <taxon>Phanerochaete</taxon>
    </lineage>
</organism>